<name>A0ABW4L2Y4_9MICO</name>
<dbReference type="Gene3D" id="3.20.20.70">
    <property type="entry name" value="Aldolase class I"/>
    <property type="match status" value="1"/>
</dbReference>
<comment type="catalytic activity">
    <reaction evidence="2">
        <text>D-glyceraldehyde 3-phosphate = dihydroxyacetone phosphate</text>
        <dbReference type="Rhea" id="RHEA:18585"/>
        <dbReference type="ChEBI" id="CHEBI:57642"/>
        <dbReference type="ChEBI" id="CHEBI:59776"/>
        <dbReference type="EC" id="5.3.1.1"/>
    </reaction>
</comment>
<protein>
    <recommendedName>
        <fullName evidence="2">Triosephosphate isomerase</fullName>
        <ecNumber evidence="2">5.3.1.1</ecNumber>
    </recommendedName>
</protein>
<comment type="pathway">
    <text evidence="2">Carbohydrate biosynthesis; gluconeogenesis.</text>
</comment>
<comment type="pathway">
    <text evidence="2">Carbohydrate degradation; glycolysis; D-glyceraldehyde 3-phosphate from glycerone phosphate: step 1/1.</text>
</comment>
<accession>A0ABW4L2Y4</accession>
<dbReference type="PANTHER" id="PTHR21139:SF2">
    <property type="entry name" value="TRIOSEPHOSPHATE ISOMERASE"/>
    <property type="match status" value="1"/>
</dbReference>
<dbReference type="GO" id="GO:0016853">
    <property type="term" value="F:isomerase activity"/>
    <property type="evidence" value="ECO:0007669"/>
    <property type="project" value="UniProtKB-KW"/>
</dbReference>
<dbReference type="SUPFAM" id="SSF51351">
    <property type="entry name" value="Triosephosphate isomerase (TIM)"/>
    <property type="match status" value="1"/>
</dbReference>
<comment type="subunit">
    <text evidence="2">Homodimer.</text>
</comment>
<reference evidence="4" key="1">
    <citation type="journal article" date="2019" name="Int. J. Syst. Evol. Microbiol.">
        <title>The Global Catalogue of Microorganisms (GCM) 10K type strain sequencing project: providing services to taxonomists for standard genome sequencing and annotation.</title>
        <authorList>
            <consortium name="The Broad Institute Genomics Platform"/>
            <consortium name="The Broad Institute Genome Sequencing Center for Infectious Disease"/>
            <person name="Wu L."/>
            <person name="Ma J."/>
        </authorList>
    </citation>
    <scope>NUCLEOTIDE SEQUENCE [LARGE SCALE GENOMIC DNA]</scope>
    <source>
        <strain evidence="4">JCM 17130</strain>
    </source>
</reference>
<dbReference type="Proteomes" id="UP001597277">
    <property type="component" value="Unassembled WGS sequence"/>
</dbReference>
<keyword evidence="4" id="KW-1185">Reference proteome</keyword>
<dbReference type="InterPro" id="IPR013785">
    <property type="entry name" value="Aldolase_TIM"/>
</dbReference>
<evidence type="ECO:0000256" key="1">
    <source>
        <dbReference type="ARBA" id="ARBA00023235"/>
    </source>
</evidence>
<evidence type="ECO:0000313" key="3">
    <source>
        <dbReference type="EMBL" id="MFD1717217.1"/>
    </source>
</evidence>
<evidence type="ECO:0000256" key="2">
    <source>
        <dbReference type="RuleBase" id="RU363013"/>
    </source>
</evidence>
<sequence length="255" mass="26257">MTDPQPPRPVVCVGLKAYFGHAETLAWFDRAADQIDAGRAAGISVGVMPVATSLASLAPRAADCGIALGAQDCSAESRGPFTGELPAELLAEVGASFVEVGHAERRRLGDTDAIVTAKTAAAVAAGLTPFICAGEQRPTDPESAANEVIGQVRRVLGAVERGCRAILAYEPHWAIGADRPAPTDHIAAVLNLVREAATGIGELTLLYGGTAGPGMYRDLADVADGLALGRRAHDVEVFGAVLDEMRPEGVPTDGA</sequence>
<comment type="caution">
    <text evidence="3">The sequence shown here is derived from an EMBL/GenBank/DDBJ whole genome shotgun (WGS) entry which is preliminary data.</text>
</comment>
<keyword evidence="2" id="KW-0312">Gluconeogenesis</keyword>
<gene>
    <name evidence="3" type="ORF">ACFSE6_05185</name>
</gene>
<dbReference type="EC" id="5.3.1.1" evidence="2"/>
<dbReference type="EMBL" id="JBHUEE010000002">
    <property type="protein sequence ID" value="MFD1717217.1"/>
    <property type="molecule type" value="Genomic_DNA"/>
</dbReference>
<dbReference type="Pfam" id="PF00121">
    <property type="entry name" value="TIM"/>
    <property type="match status" value="1"/>
</dbReference>
<keyword evidence="2" id="KW-0324">Glycolysis</keyword>
<dbReference type="RefSeq" id="WP_388003018.1">
    <property type="nucleotide sequence ID" value="NZ_JBHUEE010000002.1"/>
</dbReference>
<dbReference type="InterPro" id="IPR035990">
    <property type="entry name" value="TIM_sf"/>
</dbReference>
<dbReference type="CDD" id="cd00311">
    <property type="entry name" value="TIM"/>
    <property type="match status" value="1"/>
</dbReference>
<comment type="subcellular location">
    <subcellularLocation>
        <location evidence="2">Cytoplasm</location>
    </subcellularLocation>
</comment>
<comment type="similarity">
    <text evidence="2">Belongs to the triosephosphate isomerase family.</text>
</comment>
<evidence type="ECO:0000313" key="4">
    <source>
        <dbReference type="Proteomes" id="UP001597277"/>
    </source>
</evidence>
<keyword evidence="2" id="KW-0963">Cytoplasm</keyword>
<dbReference type="PANTHER" id="PTHR21139">
    <property type="entry name" value="TRIOSEPHOSPHATE ISOMERASE"/>
    <property type="match status" value="1"/>
</dbReference>
<organism evidence="3 4">
    <name type="scientific">Georgenia deserti</name>
    <dbReference type="NCBI Taxonomy" id="2093781"/>
    <lineage>
        <taxon>Bacteria</taxon>
        <taxon>Bacillati</taxon>
        <taxon>Actinomycetota</taxon>
        <taxon>Actinomycetes</taxon>
        <taxon>Micrococcales</taxon>
        <taxon>Bogoriellaceae</taxon>
        <taxon>Georgenia</taxon>
    </lineage>
</organism>
<proteinExistence type="inferred from homology"/>
<keyword evidence="1 2" id="KW-0413">Isomerase</keyword>
<dbReference type="InterPro" id="IPR000652">
    <property type="entry name" value="Triosephosphate_isomerase"/>
</dbReference>
<dbReference type="PROSITE" id="PS51440">
    <property type="entry name" value="TIM_2"/>
    <property type="match status" value="1"/>
</dbReference>